<feature type="region of interest" description="Disordered" evidence="1">
    <location>
        <begin position="1"/>
        <end position="20"/>
    </location>
</feature>
<dbReference type="Proteomes" id="UP000675781">
    <property type="component" value="Unassembled WGS sequence"/>
</dbReference>
<dbReference type="EMBL" id="JAGSOG010000077">
    <property type="protein sequence ID" value="MBR7834954.1"/>
    <property type="molecule type" value="Genomic_DNA"/>
</dbReference>
<comment type="caution">
    <text evidence="2">The sequence shown here is derived from an EMBL/GenBank/DDBJ whole genome shotgun (WGS) entry which is preliminary data.</text>
</comment>
<name>A0A941ETT6_9ACTN</name>
<reference evidence="2" key="1">
    <citation type="submission" date="2021-04" db="EMBL/GenBank/DDBJ databases">
        <title>Genome based classification of Actinospica acidithermotolerans sp. nov., an actinobacterium isolated from an Indonesian hot spring.</title>
        <authorList>
            <person name="Kusuma A.B."/>
            <person name="Putra K.E."/>
            <person name="Nafisah S."/>
            <person name="Loh J."/>
            <person name="Nouioui I."/>
            <person name="Goodfellow M."/>
        </authorList>
    </citation>
    <scope>NUCLEOTIDE SEQUENCE</scope>
    <source>
        <strain evidence="2">CSCA 57</strain>
    </source>
</reference>
<evidence type="ECO:0000256" key="1">
    <source>
        <dbReference type="SAM" id="MobiDB-lite"/>
    </source>
</evidence>
<protein>
    <submittedName>
        <fullName evidence="2">Uncharacterized protein</fullName>
    </submittedName>
</protein>
<gene>
    <name evidence="2" type="ORF">KDL01_16895</name>
</gene>
<organism evidence="2 3">
    <name type="scientific">Actinospica durhamensis</name>
    <dbReference type="NCBI Taxonomy" id="1508375"/>
    <lineage>
        <taxon>Bacteria</taxon>
        <taxon>Bacillati</taxon>
        <taxon>Actinomycetota</taxon>
        <taxon>Actinomycetes</taxon>
        <taxon>Catenulisporales</taxon>
        <taxon>Actinospicaceae</taxon>
        <taxon>Actinospica</taxon>
    </lineage>
</organism>
<sequence length="318" mass="34136">MSPTPWTLRGRSRAGSAEPGSLLRQHPILLLGGTPTDTAVRRLVQEWNPSAGTGIDAGDPGTHGSTDLSETPRTSGAFGTSEETGVEVAQGVRFAGPFRLDPETLVDAGLGSTWTTAYAALCVRDRVRVPDGIDADQMRLRYPHGLPVGVEGVAWSLVTGLARRLGGAMRLPADSLRATRSVTVRHVQAQDNVYCVYGHDALPWSVLRSVLCLSLPELDRNGALAPNDYCLDRPGSFEVRVRPFRADGFVPYALRPRAAADWPCTVYRFRCLPQATDFDAQRVDAQLRGAACQLADVVGGLVLDGEGFPLSAAFTAVR</sequence>
<evidence type="ECO:0000313" key="3">
    <source>
        <dbReference type="Proteomes" id="UP000675781"/>
    </source>
</evidence>
<dbReference type="RefSeq" id="WP_212529469.1">
    <property type="nucleotide sequence ID" value="NZ_JAGSOG010000077.1"/>
</dbReference>
<evidence type="ECO:0000313" key="2">
    <source>
        <dbReference type="EMBL" id="MBR7834954.1"/>
    </source>
</evidence>
<feature type="compositionally biased region" description="Polar residues" evidence="1">
    <location>
        <begin position="63"/>
        <end position="83"/>
    </location>
</feature>
<accession>A0A941ETT6</accession>
<keyword evidence="3" id="KW-1185">Reference proteome</keyword>
<feature type="region of interest" description="Disordered" evidence="1">
    <location>
        <begin position="49"/>
        <end position="84"/>
    </location>
</feature>
<proteinExistence type="predicted"/>
<dbReference type="AlphaFoldDB" id="A0A941ETT6"/>